<evidence type="ECO:0000313" key="2">
    <source>
        <dbReference type="Proteomes" id="UP000053232"/>
    </source>
</evidence>
<proteinExistence type="predicted"/>
<name>A0A073HWQ2_9SPIT</name>
<protein>
    <submittedName>
        <fullName evidence="1">Uncharacterized protein</fullName>
    </submittedName>
</protein>
<comment type="caution">
    <text evidence="1">The sequence shown here is derived from an EMBL/GenBank/DDBJ whole genome shotgun (WGS) entry which is preliminary data.</text>
</comment>
<evidence type="ECO:0000313" key="1">
    <source>
        <dbReference type="EMBL" id="KEJ82413.1"/>
    </source>
</evidence>
<reference evidence="2" key="1">
    <citation type="journal article" date="2014" name="Cell">
        <title>The Architecture of a Scrambled Genome Reveals Massive Levels of Genomic Rearrangement during Development.</title>
        <authorList>
            <person name="Chen X."/>
            <person name="Bracht J.R."/>
            <person name="Goldman A.D."/>
            <person name="Dolzhenko E."/>
            <person name="Clay D.M."/>
            <person name="Swart E.C."/>
            <person name="Perlman D.H."/>
            <person name="Doak T.G."/>
            <person name="Stuart A."/>
            <person name="Amemiya C.T."/>
            <person name="Sebra R.P."/>
            <person name="Landweber L.F."/>
        </authorList>
    </citation>
    <scope>NUCLEOTIDE SEQUENCE [LARGE SCALE GENOMIC DNA]</scope>
    <source>
        <strain evidence="2">JRB310</strain>
    </source>
</reference>
<dbReference type="Proteomes" id="UP000053232">
    <property type="component" value="Unassembled WGS sequence"/>
</dbReference>
<dbReference type="EMBL" id="ARYC01022082">
    <property type="protein sequence ID" value="KEJ82413.1"/>
    <property type="molecule type" value="Genomic_DNA"/>
</dbReference>
<dbReference type="AlphaFoldDB" id="A0A073HWQ2"/>
<keyword evidence="2" id="KW-1185">Reference proteome</keyword>
<organism evidence="1 2">
    <name type="scientific">Oxytricha trifallax</name>
    <dbReference type="NCBI Taxonomy" id="1172189"/>
    <lineage>
        <taxon>Eukaryota</taxon>
        <taxon>Sar</taxon>
        <taxon>Alveolata</taxon>
        <taxon>Ciliophora</taxon>
        <taxon>Intramacronucleata</taxon>
        <taxon>Spirotrichea</taxon>
        <taxon>Stichotrichia</taxon>
        <taxon>Sporadotrichida</taxon>
        <taxon>Oxytrichidae</taxon>
        <taxon>Oxytrichinae</taxon>
        <taxon>Oxytricha</taxon>
    </lineage>
</organism>
<gene>
    <name evidence="1" type="ORF">OXYTRIMIC_416</name>
</gene>
<sequence>MWAVKNNINKGNSQFQDKKQQWNEAIRDMEHCLDRNDLKGFFYLVKRLTKNQKQSQPIKGLTINEERVQPGNRLQNQQLNSTKVYLQMRGLKTNQQKMQQTSQ</sequence>
<accession>A0A073HWQ2</accession>